<protein>
    <submittedName>
        <fullName evidence="1">Uncharacterized protein</fullName>
    </submittedName>
</protein>
<keyword evidence="2" id="KW-1185">Reference proteome</keyword>
<organism evidence="1 2">
    <name type="scientific">Paramuricea clavata</name>
    <name type="common">Red gorgonian</name>
    <name type="synonym">Violescent sea-whip</name>
    <dbReference type="NCBI Taxonomy" id="317549"/>
    <lineage>
        <taxon>Eukaryota</taxon>
        <taxon>Metazoa</taxon>
        <taxon>Cnidaria</taxon>
        <taxon>Anthozoa</taxon>
        <taxon>Octocorallia</taxon>
        <taxon>Malacalcyonacea</taxon>
        <taxon>Plexauridae</taxon>
        <taxon>Paramuricea</taxon>
    </lineage>
</organism>
<comment type="caution">
    <text evidence="1">The sequence shown here is derived from an EMBL/GenBank/DDBJ whole genome shotgun (WGS) entry which is preliminary data.</text>
</comment>
<name>A0A7D9LCW7_PARCT</name>
<proteinExistence type="predicted"/>
<sequence length="91" mass="11093">MGRSRSLKLQRFAETRFERFPVTRGLNVTMHTYTFYLVATWWYKRRTLSHRKFSKLNSCFRNFHHVFERFHHQFCGMDILFFCAVYNAGAS</sequence>
<dbReference type="EMBL" id="CACRXK020017498">
    <property type="protein sequence ID" value="CAB4031276.1"/>
    <property type="molecule type" value="Genomic_DNA"/>
</dbReference>
<accession>A0A7D9LCW7</accession>
<dbReference type="AlphaFoldDB" id="A0A7D9LCW7"/>
<evidence type="ECO:0000313" key="1">
    <source>
        <dbReference type="EMBL" id="CAB4031276.1"/>
    </source>
</evidence>
<gene>
    <name evidence="1" type="ORF">PACLA_8A060799</name>
</gene>
<dbReference type="Proteomes" id="UP001152795">
    <property type="component" value="Unassembled WGS sequence"/>
</dbReference>
<reference evidence="1" key="1">
    <citation type="submission" date="2020-04" db="EMBL/GenBank/DDBJ databases">
        <authorList>
            <person name="Alioto T."/>
            <person name="Alioto T."/>
            <person name="Gomez Garrido J."/>
        </authorList>
    </citation>
    <scope>NUCLEOTIDE SEQUENCE</scope>
    <source>
        <strain evidence="1">A484AB</strain>
    </source>
</reference>
<evidence type="ECO:0000313" key="2">
    <source>
        <dbReference type="Proteomes" id="UP001152795"/>
    </source>
</evidence>